<evidence type="ECO:0000313" key="12">
    <source>
        <dbReference type="EMBL" id="ORE05447.1"/>
    </source>
</evidence>
<dbReference type="GO" id="GO:0008270">
    <property type="term" value="F:zinc ion binding"/>
    <property type="evidence" value="ECO:0007669"/>
    <property type="project" value="UniProtKB-KW"/>
</dbReference>
<dbReference type="InterPro" id="IPR050806">
    <property type="entry name" value="pacC/RIM101"/>
</dbReference>
<comment type="subcellular location">
    <subcellularLocation>
        <location evidence="1">Nucleus</location>
    </subcellularLocation>
</comment>
<dbReference type="GO" id="GO:0005634">
    <property type="term" value="C:nucleus"/>
    <property type="evidence" value="ECO:0007669"/>
    <property type="project" value="UniProtKB-SubCell"/>
</dbReference>
<keyword evidence="5 9" id="KW-0863">Zinc-finger</keyword>
<dbReference type="InterPro" id="IPR013087">
    <property type="entry name" value="Znf_C2H2_type"/>
</dbReference>
<dbReference type="PROSITE" id="PS00028">
    <property type="entry name" value="ZINC_FINGER_C2H2_1"/>
    <property type="match status" value="2"/>
</dbReference>
<dbReference type="Proteomes" id="UP000242414">
    <property type="component" value="Unassembled WGS sequence"/>
</dbReference>
<dbReference type="PANTHER" id="PTHR47257:SF1">
    <property type="entry name" value="PH-RESPONSE TRANSCRIPTION FACTOR PACC_RIM101"/>
    <property type="match status" value="1"/>
</dbReference>
<keyword evidence="6" id="KW-0862">Zinc</keyword>
<protein>
    <recommendedName>
        <fullName evidence="11">C2H2-type domain-containing protein</fullName>
    </recommendedName>
</protein>
<evidence type="ECO:0000256" key="4">
    <source>
        <dbReference type="ARBA" id="ARBA00022737"/>
    </source>
</evidence>
<evidence type="ECO:0000256" key="10">
    <source>
        <dbReference type="SAM" id="MobiDB-lite"/>
    </source>
</evidence>
<evidence type="ECO:0000256" key="8">
    <source>
        <dbReference type="ARBA" id="ARBA00038089"/>
    </source>
</evidence>
<feature type="compositionally biased region" description="Pro residues" evidence="10">
    <location>
        <begin position="305"/>
        <end position="315"/>
    </location>
</feature>
<dbReference type="InterPro" id="IPR036236">
    <property type="entry name" value="Znf_C2H2_sf"/>
</dbReference>
<dbReference type="FunFam" id="3.30.160.60:FF:002343">
    <property type="entry name" value="Zinc finger protein 33A"/>
    <property type="match status" value="1"/>
</dbReference>
<dbReference type="PANTHER" id="PTHR47257">
    <property type="entry name" value="PH-RESPONSE TRANSCRIPTION FACTOR PACC/RIM101"/>
    <property type="match status" value="1"/>
</dbReference>
<evidence type="ECO:0000256" key="7">
    <source>
        <dbReference type="ARBA" id="ARBA00023242"/>
    </source>
</evidence>
<evidence type="ECO:0000256" key="3">
    <source>
        <dbReference type="ARBA" id="ARBA00022723"/>
    </source>
</evidence>
<feature type="region of interest" description="Disordered" evidence="10">
    <location>
        <begin position="87"/>
        <end position="140"/>
    </location>
</feature>
<feature type="region of interest" description="Disordered" evidence="10">
    <location>
        <begin position="282"/>
        <end position="322"/>
    </location>
</feature>
<evidence type="ECO:0000256" key="5">
    <source>
        <dbReference type="ARBA" id="ARBA00022771"/>
    </source>
</evidence>
<evidence type="ECO:0000256" key="1">
    <source>
        <dbReference type="ARBA" id="ARBA00004123"/>
    </source>
</evidence>
<keyword evidence="4" id="KW-0677">Repeat</keyword>
<feature type="domain" description="C2H2-type" evidence="11">
    <location>
        <begin position="42"/>
        <end position="71"/>
    </location>
</feature>
<sequence>MLKQTLYCQWNDCGLAFDSADELYNHLSDDHVGRKSTNNLCLQCHWNNCGTVAAKRDHLASHIRVHLPFKPHVCSICKKGFKRPQDLKKHEKIHTEEHQSSLLSKQPGYKPVRRRRKANNNSNERSHPSSNMSSQGSITSDISSPSFNFSFTESLSPAESNCTVREEEKNHLEDVQHTFNDFMEDVLQNQTLPTYDLEMIDRLNALSSIIEYQDNLNWSLPPESAQEIQIWLDQLSANIQGQDNNMYPSVVVTDEPFEEAFSSFISDQHVIHDSIYPKLDDLPTDPYLTFTPEPSITEPKIDSPPSSPKPPPLPPRNKSVDNSSFSAQFWSPGYIYSHQQPQQQEEEQQQEQEQLPSEAIDFTVNTRPSMKVTSTFETQQKTYSSITPKLDSNSFNDKKELVHMMNVFSSPQDDSSKKKKKQETVLYPPCEQENQDSPYADLVSMVSKLKIEDEDSLRKRHVLIIDALKKTLVH</sequence>
<dbReference type="InterPro" id="IPR048420">
    <property type="entry name" value="Zap1-like_Znf1"/>
</dbReference>
<dbReference type="SMART" id="SM00355">
    <property type="entry name" value="ZnF_C2H2"/>
    <property type="match status" value="3"/>
</dbReference>
<evidence type="ECO:0000256" key="2">
    <source>
        <dbReference type="ARBA" id="ARBA00022491"/>
    </source>
</evidence>
<feature type="domain" description="C2H2-type" evidence="11">
    <location>
        <begin position="72"/>
        <end position="99"/>
    </location>
</feature>
<dbReference type="PROSITE" id="PS50157">
    <property type="entry name" value="ZINC_FINGER_C2H2_2"/>
    <property type="match status" value="3"/>
</dbReference>
<evidence type="ECO:0000256" key="6">
    <source>
        <dbReference type="ARBA" id="ARBA00022833"/>
    </source>
</evidence>
<keyword evidence="3" id="KW-0479">Metal-binding</keyword>
<dbReference type="EMBL" id="KV921944">
    <property type="protein sequence ID" value="ORE05447.1"/>
    <property type="molecule type" value="Genomic_DNA"/>
</dbReference>
<dbReference type="SUPFAM" id="SSF57667">
    <property type="entry name" value="beta-beta-alpha zinc fingers"/>
    <property type="match status" value="2"/>
</dbReference>
<proteinExistence type="inferred from homology"/>
<feature type="domain" description="C2H2-type" evidence="11">
    <location>
        <begin position="6"/>
        <end position="36"/>
    </location>
</feature>
<keyword evidence="2" id="KW-0678">Repressor</keyword>
<feature type="compositionally biased region" description="Polar residues" evidence="10">
    <location>
        <begin position="119"/>
        <end position="132"/>
    </location>
</feature>
<dbReference type="GO" id="GO:0045944">
    <property type="term" value="P:positive regulation of transcription by RNA polymerase II"/>
    <property type="evidence" value="ECO:0007669"/>
    <property type="project" value="TreeGrafter"/>
</dbReference>
<gene>
    <name evidence="12" type="ORF">BCV72DRAFT_229743</name>
</gene>
<dbReference type="Pfam" id="PF00096">
    <property type="entry name" value="zf-C2H2"/>
    <property type="match status" value="1"/>
</dbReference>
<dbReference type="OrthoDB" id="6155966at2759"/>
<accession>A0A1X0R088</accession>
<organism evidence="12">
    <name type="scientific">Rhizopus microsporus var. microsporus</name>
    <dbReference type="NCBI Taxonomy" id="86635"/>
    <lineage>
        <taxon>Eukaryota</taxon>
        <taxon>Fungi</taxon>
        <taxon>Fungi incertae sedis</taxon>
        <taxon>Mucoromycota</taxon>
        <taxon>Mucoromycotina</taxon>
        <taxon>Mucoromycetes</taxon>
        <taxon>Mucorales</taxon>
        <taxon>Mucorineae</taxon>
        <taxon>Rhizopodaceae</taxon>
        <taxon>Rhizopus</taxon>
    </lineage>
</organism>
<name>A0A1X0R088_RHIZD</name>
<keyword evidence="7" id="KW-0539">Nucleus</keyword>
<dbReference type="Pfam" id="PF21816">
    <property type="entry name" value="Zap1_zf1"/>
    <property type="match status" value="1"/>
</dbReference>
<reference evidence="12" key="1">
    <citation type="journal article" date="2016" name="Proc. Natl. Acad. Sci. U.S.A.">
        <title>Lipid metabolic changes in an early divergent fungus govern the establishment of a mutualistic symbiosis with endobacteria.</title>
        <authorList>
            <person name="Lastovetsky O.A."/>
            <person name="Gaspar M.L."/>
            <person name="Mondo S.J."/>
            <person name="LaButti K.M."/>
            <person name="Sandor L."/>
            <person name="Grigoriev I.V."/>
            <person name="Henry S.A."/>
            <person name="Pawlowska T.E."/>
        </authorList>
    </citation>
    <scope>NUCLEOTIDE SEQUENCE [LARGE SCALE GENOMIC DNA]</scope>
    <source>
        <strain evidence="12">ATCC 52814</strain>
    </source>
</reference>
<evidence type="ECO:0000259" key="11">
    <source>
        <dbReference type="PROSITE" id="PS50157"/>
    </source>
</evidence>
<dbReference type="VEuPathDB" id="FungiDB:BCV72DRAFT_229743"/>
<comment type="similarity">
    <text evidence="8">Belongs to the pacC/RIM101 family.</text>
</comment>
<dbReference type="AlphaFoldDB" id="A0A1X0R088"/>
<dbReference type="Gene3D" id="3.30.160.60">
    <property type="entry name" value="Classic Zinc Finger"/>
    <property type="match status" value="2"/>
</dbReference>
<evidence type="ECO:0000256" key="9">
    <source>
        <dbReference type="PROSITE-ProRule" id="PRU00042"/>
    </source>
</evidence>
<feature type="compositionally biased region" description="Basic and acidic residues" evidence="10">
    <location>
        <begin position="87"/>
        <end position="99"/>
    </location>
</feature>